<accession>A0AAD7FPN7</accession>
<protein>
    <submittedName>
        <fullName evidence="3">Uncharacterized protein</fullName>
    </submittedName>
</protein>
<feature type="signal peptide" evidence="2">
    <location>
        <begin position="1"/>
        <end position="17"/>
    </location>
</feature>
<name>A0AAD7FPN7_9AGAR</name>
<evidence type="ECO:0000313" key="3">
    <source>
        <dbReference type="EMBL" id="KAJ7636433.1"/>
    </source>
</evidence>
<sequence>MLVVFIHFGTFFRVTFSSLWSTARLFFTSKQPIQDPEIGLRPLHCNGAPSRPFLHLASCPRVSKASPVIPEHTAPAASPRMSLRPLLLSTNPVPSHGLYARPPDVPPPVLPTKTPRMSKYNLNRKISSPRMPLKTITNNYGNVLQVPRECVVVKHPYPSPTPDATCPPSPSSSLLGSLGWQDEKEKVLNEARTWNTRVKTDHRRRSLPVISQSQSQASTAPANRRASAPACLGEAHLSLEECLKRVVSRASPSPIPEPLDTEEQFIIGEQDSDSDGSEFEGDVTYIPGEEDVTITGLVSSPSPDSSTDSDWDPDSAPTTPIIGITPVVDIAERSELPYLLSACTLKSIISEYFDVRVGWGAWGHVGCTRGGFWCGCEGGDEEEGGGAGGVGTGLAYPKLPESAPPSFIMNSVEVRLDTEDKIFCLRIRALESVLTWNPIYEIADGNPEFQVPKF</sequence>
<feature type="region of interest" description="Disordered" evidence="1">
    <location>
        <begin position="97"/>
        <end position="116"/>
    </location>
</feature>
<evidence type="ECO:0000256" key="2">
    <source>
        <dbReference type="SAM" id="SignalP"/>
    </source>
</evidence>
<feature type="chain" id="PRO_5041985202" evidence="2">
    <location>
        <begin position="18"/>
        <end position="454"/>
    </location>
</feature>
<reference evidence="3" key="1">
    <citation type="submission" date="2023-03" db="EMBL/GenBank/DDBJ databases">
        <title>Massive genome expansion in bonnet fungi (Mycena s.s.) driven by repeated elements and novel gene families across ecological guilds.</title>
        <authorList>
            <consortium name="Lawrence Berkeley National Laboratory"/>
            <person name="Harder C.B."/>
            <person name="Miyauchi S."/>
            <person name="Viragh M."/>
            <person name="Kuo A."/>
            <person name="Thoen E."/>
            <person name="Andreopoulos B."/>
            <person name="Lu D."/>
            <person name="Skrede I."/>
            <person name="Drula E."/>
            <person name="Henrissat B."/>
            <person name="Morin E."/>
            <person name="Kohler A."/>
            <person name="Barry K."/>
            <person name="LaButti K."/>
            <person name="Morin E."/>
            <person name="Salamov A."/>
            <person name="Lipzen A."/>
            <person name="Mereny Z."/>
            <person name="Hegedus B."/>
            <person name="Baldrian P."/>
            <person name="Stursova M."/>
            <person name="Weitz H."/>
            <person name="Taylor A."/>
            <person name="Grigoriev I.V."/>
            <person name="Nagy L.G."/>
            <person name="Martin F."/>
            <person name="Kauserud H."/>
        </authorList>
    </citation>
    <scope>NUCLEOTIDE SEQUENCE</scope>
    <source>
        <strain evidence="3">9284</strain>
    </source>
</reference>
<organism evidence="3 4">
    <name type="scientific">Roridomyces roridus</name>
    <dbReference type="NCBI Taxonomy" id="1738132"/>
    <lineage>
        <taxon>Eukaryota</taxon>
        <taxon>Fungi</taxon>
        <taxon>Dikarya</taxon>
        <taxon>Basidiomycota</taxon>
        <taxon>Agaricomycotina</taxon>
        <taxon>Agaricomycetes</taxon>
        <taxon>Agaricomycetidae</taxon>
        <taxon>Agaricales</taxon>
        <taxon>Marasmiineae</taxon>
        <taxon>Mycenaceae</taxon>
        <taxon>Roridomyces</taxon>
    </lineage>
</organism>
<dbReference type="Proteomes" id="UP001221142">
    <property type="component" value="Unassembled WGS sequence"/>
</dbReference>
<comment type="caution">
    <text evidence="3">The sequence shown here is derived from an EMBL/GenBank/DDBJ whole genome shotgun (WGS) entry which is preliminary data.</text>
</comment>
<evidence type="ECO:0000256" key="1">
    <source>
        <dbReference type="SAM" id="MobiDB-lite"/>
    </source>
</evidence>
<proteinExistence type="predicted"/>
<keyword evidence="2" id="KW-0732">Signal</keyword>
<dbReference type="EMBL" id="JARKIF010000006">
    <property type="protein sequence ID" value="KAJ7636433.1"/>
    <property type="molecule type" value="Genomic_DNA"/>
</dbReference>
<dbReference type="AlphaFoldDB" id="A0AAD7FPN7"/>
<keyword evidence="4" id="KW-1185">Reference proteome</keyword>
<feature type="region of interest" description="Disordered" evidence="1">
    <location>
        <begin position="296"/>
        <end position="320"/>
    </location>
</feature>
<evidence type="ECO:0000313" key="4">
    <source>
        <dbReference type="Proteomes" id="UP001221142"/>
    </source>
</evidence>
<gene>
    <name evidence="3" type="ORF">FB45DRAFT_1001541</name>
</gene>
<feature type="region of interest" description="Disordered" evidence="1">
    <location>
        <begin position="205"/>
        <end position="225"/>
    </location>
</feature>